<dbReference type="InterPro" id="IPR050697">
    <property type="entry name" value="Adenylyl/Guanylyl_Cyclase_3/4"/>
</dbReference>
<name>A0A7W4YWN3_9HYPH</name>
<protein>
    <submittedName>
        <fullName evidence="2">Adenylate cyclase</fullName>
        <ecNumber evidence="2">4.6.1.1</ecNumber>
    </submittedName>
</protein>
<dbReference type="Proteomes" id="UP000532010">
    <property type="component" value="Unassembled WGS sequence"/>
</dbReference>
<keyword evidence="3" id="KW-1185">Reference proteome</keyword>
<proteinExistence type="predicted"/>
<dbReference type="GO" id="GO:0006171">
    <property type="term" value="P:cAMP biosynthetic process"/>
    <property type="evidence" value="ECO:0007669"/>
    <property type="project" value="TreeGrafter"/>
</dbReference>
<feature type="domain" description="Guanylate cyclase" evidence="1">
    <location>
        <begin position="222"/>
        <end position="353"/>
    </location>
</feature>
<dbReference type="PROSITE" id="PS50125">
    <property type="entry name" value="GUANYLATE_CYCLASE_2"/>
    <property type="match status" value="1"/>
</dbReference>
<dbReference type="Gene3D" id="3.30.70.1230">
    <property type="entry name" value="Nucleotide cyclase"/>
    <property type="match status" value="1"/>
</dbReference>
<accession>A0A7W4YWN3</accession>
<organism evidence="2 3">
    <name type="scientific">Microvirga lupini</name>
    <dbReference type="NCBI Taxonomy" id="420324"/>
    <lineage>
        <taxon>Bacteria</taxon>
        <taxon>Pseudomonadati</taxon>
        <taxon>Pseudomonadota</taxon>
        <taxon>Alphaproteobacteria</taxon>
        <taxon>Hyphomicrobiales</taxon>
        <taxon>Methylobacteriaceae</taxon>
        <taxon>Microvirga</taxon>
    </lineage>
</organism>
<dbReference type="InterPro" id="IPR001054">
    <property type="entry name" value="A/G_cyclase"/>
</dbReference>
<evidence type="ECO:0000313" key="2">
    <source>
        <dbReference type="EMBL" id="MBB3019191.1"/>
    </source>
</evidence>
<dbReference type="SMART" id="SM00044">
    <property type="entry name" value="CYCc"/>
    <property type="match status" value="1"/>
</dbReference>
<dbReference type="GO" id="GO:0004016">
    <property type="term" value="F:adenylate cyclase activity"/>
    <property type="evidence" value="ECO:0007669"/>
    <property type="project" value="UniProtKB-EC"/>
</dbReference>
<dbReference type="RefSeq" id="WP_183449985.1">
    <property type="nucleotide sequence ID" value="NZ_JACHWB010000002.1"/>
</dbReference>
<dbReference type="AlphaFoldDB" id="A0A7W4YWN3"/>
<dbReference type="Pfam" id="PF00211">
    <property type="entry name" value="Guanylate_cyc"/>
    <property type="match status" value="1"/>
</dbReference>
<dbReference type="PANTHER" id="PTHR43081">
    <property type="entry name" value="ADENYLATE CYCLASE, TERMINAL-DIFFERENTIATION SPECIFIC-RELATED"/>
    <property type="match status" value="1"/>
</dbReference>
<sequence length="423" mass="46527">MDTSQAAGIAKWVTEAGLAGMTELELLHGFCDRLTAAGMPLARVNIVIDTLHPIHEGRVFRWRRDDQGNVDHVVEYGRTNVGGEATANWLRSTYYHLLTSGEDFLRRRIGPGHVEDFAVLEELRAEGQTDYLVLIHRFEAEGVIGEMDSFYSSWTTDVERGFTDEQLLLVRELASPLMLALKCASLARIAKTLVETYLGRDAGSLVLKGRIARGVTDRIQAVLWFSDLRGFTHITEAAAPEQIIPFLNDYSEAIISSICEAGGDVLKLIGDGTLAIFKEEDPSQACRCALRAEQLMRSRIGVLNRDRMAANLPVADAYLGLHIGEVFYGNIGSRDRLDFTVVGPAVNEVSRIAALCRSVERDVLVSSAFFSAASAGEQDCLVSVGRYALRGVSRPQELFTLDPTWTENGEAEQGLLNQVNPHG</sequence>
<comment type="caution">
    <text evidence="2">The sequence shown here is derived from an EMBL/GenBank/DDBJ whole genome shotgun (WGS) entry which is preliminary data.</text>
</comment>
<dbReference type="GO" id="GO:0035556">
    <property type="term" value="P:intracellular signal transduction"/>
    <property type="evidence" value="ECO:0007669"/>
    <property type="project" value="InterPro"/>
</dbReference>
<dbReference type="PANTHER" id="PTHR43081:SF11">
    <property type="entry name" value="BLR2264 PROTEIN"/>
    <property type="match status" value="1"/>
</dbReference>
<dbReference type="SUPFAM" id="SSF55073">
    <property type="entry name" value="Nucleotide cyclase"/>
    <property type="match status" value="1"/>
</dbReference>
<evidence type="ECO:0000313" key="3">
    <source>
        <dbReference type="Proteomes" id="UP000532010"/>
    </source>
</evidence>
<reference evidence="2 3" key="1">
    <citation type="submission" date="2020-08" db="EMBL/GenBank/DDBJ databases">
        <title>The Agave Microbiome: Exploring the role of microbial communities in plant adaptations to desert environments.</title>
        <authorList>
            <person name="Partida-Martinez L.P."/>
        </authorList>
    </citation>
    <scope>NUCLEOTIDE SEQUENCE [LARGE SCALE GENOMIC DNA]</scope>
    <source>
        <strain evidence="2 3">AT3.9</strain>
    </source>
</reference>
<dbReference type="CDD" id="cd07302">
    <property type="entry name" value="CHD"/>
    <property type="match status" value="1"/>
</dbReference>
<keyword evidence="2" id="KW-0456">Lyase</keyword>
<dbReference type="EMBL" id="JACHWB010000002">
    <property type="protein sequence ID" value="MBB3019191.1"/>
    <property type="molecule type" value="Genomic_DNA"/>
</dbReference>
<dbReference type="EC" id="4.6.1.1" evidence="2"/>
<dbReference type="InterPro" id="IPR029787">
    <property type="entry name" value="Nucleotide_cyclase"/>
</dbReference>
<evidence type="ECO:0000259" key="1">
    <source>
        <dbReference type="PROSITE" id="PS50125"/>
    </source>
</evidence>
<gene>
    <name evidence="2" type="ORF">FHR70_002245</name>
</gene>